<dbReference type="InterPro" id="IPR016024">
    <property type="entry name" value="ARM-type_fold"/>
</dbReference>
<proteinExistence type="predicted"/>
<dbReference type="SUPFAM" id="SSF48371">
    <property type="entry name" value="ARM repeat"/>
    <property type="match status" value="1"/>
</dbReference>
<keyword evidence="2" id="KW-1185">Reference proteome</keyword>
<evidence type="ECO:0000313" key="1">
    <source>
        <dbReference type="EMBL" id="MVN85561.1"/>
    </source>
</evidence>
<protein>
    <recommendedName>
        <fullName evidence="3">HEAT repeat domain-containing protein</fullName>
    </recommendedName>
</protein>
<reference evidence="1 2" key="1">
    <citation type="submission" date="2019-12" db="EMBL/GenBank/DDBJ databases">
        <title>Deinococcus sp. HMF7620 Genome sequencing and assembly.</title>
        <authorList>
            <person name="Kang H."/>
            <person name="Kim H."/>
            <person name="Joh K."/>
        </authorList>
    </citation>
    <scope>NUCLEOTIDE SEQUENCE [LARGE SCALE GENOMIC DNA]</scope>
    <source>
        <strain evidence="1 2">HMF7620</strain>
    </source>
</reference>
<organism evidence="1 2">
    <name type="scientific">Deinococcus arboris</name>
    <dbReference type="NCBI Taxonomy" id="2682977"/>
    <lineage>
        <taxon>Bacteria</taxon>
        <taxon>Thermotogati</taxon>
        <taxon>Deinococcota</taxon>
        <taxon>Deinococci</taxon>
        <taxon>Deinococcales</taxon>
        <taxon>Deinococcaceae</taxon>
        <taxon>Deinococcus</taxon>
    </lineage>
</organism>
<comment type="caution">
    <text evidence="1">The sequence shown here is derived from an EMBL/GenBank/DDBJ whole genome shotgun (WGS) entry which is preliminary data.</text>
</comment>
<name>A0A7C9LNY4_9DEIO</name>
<sequence length="155" mass="17221">MSEAVRAQLDAINWRLYETAYGSAEAVPDQLFDLLTGSSEVQLAAAHQLWCALCHQHAYLSSAAAAALPFLLRAIQGPEAAVREAVLNILSGFAYHSVPPRTGEQPSWVTEIRRVLLQCQSEFEIIAQQETGESQEWASQILEELNTTSRYRSLF</sequence>
<gene>
    <name evidence="1" type="ORF">GO986_02150</name>
</gene>
<dbReference type="EMBL" id="WQLB01000002">
    <property type="protein sequence ID" value="MVN85561.1"/>
    <property type="molecule type" value="Genomic_DNA"/>
</dbReference>
<dbReference type="RefSeq" id="WP_157457570.1">
    <property type="nucleotide sequence ID" value="NZ_WQLB01000002.1"/>
</dbReference>
<evidence type="ECO:0008006" key="3">
    <source>
        <dbReference type="Google" id="ProtNLM"/>
    </source>
</evidence>
<accession>A0A7C9LNY4</accession>
<evidence type="ECO:0000313" key="2">
    <source>
        <dbReference type="Proteomes" id="UP000483286"/>
    </source>
</evidence>
<dbReference type="Proteomes" id="UP000483286">
    <property type="component" value="Unassembled WGS sequence"/>
</dbReference>
<dbReference type="AlphaFoldDB" id="A0A7C9LNY4"/>